<accession>A0A3M0L3D1</accession>
<name>A0A3M0L3D1_HIRRU</name>
<evidence type="ECO:0000313" key="1">
    <source>
        <dbReference type="EMBL" id="RMC18354.1"/>
    </source>
</evidence>
<protein>
    <submittedName>
        <fullName evidence="1">Uncharacterized protein</fullName>
    </submittedName>
</protein>
<sequence length="113" mass="12375">MSKKLHQLPCLSLDKFQHINIFPELRGPELGTALEMWPRQYHVNIPAPAGRALSDTGQVPLAFFFTWAGSGAPHAGSGSAAVDQHPQSLFYWADFQPLCPQSVELHGVIVAKV</sequence>
<dbReference type="OrthoDB" id="5984008at2759"/>
<keyword evidence="2" id="KW-1185">Reference proteome</keyword>
<dbReference type="EMBL" id="QRBI01000096">
    <property type="protein sequence ID" value="RMC18354.1"/>
    <property type="molecule type" value="Genomic_DNA"/>
</dbReference>
<proteinExistence type="predicted"/>
<comment type="caution">
    <text evidence="1">The sequence shown here is derived from an EMBL/GenBank/DDBJ whole genome shotgun (WGS) entry which is preliminary data.</text>
</comment>
<evidence type="ECO:0000313" key="2">
    <source>
        <dbReference type="Proteomes" id="UP000269221"/>
    </source>
</evidence>
<reference evidence="1 2" key="1">
    <citation type="submission" date="2018-07" db="EMBL/GenBank/DDBJ databases">
        <title>A high quality draft genome assembly of the barn swallow (H. rustica rustica).</title>
        <authorList>
            <person name="Formenti G."/>
            <person name="Chiara M."/>
            <person name="Poveda L."/>
            <person name="Francoijs K.-J."/>
            <person name="Bonisoli-Alquati A."/>
            <person name="Canova L."/>
            <person name="Gianfranceschi L."/>
            <person name="Horner D.S."/>
            <person name="Saino N."/>
        </authorList>
    </citation>
    <scope>NUCLEOTIDE SEQUENCE [LARGE SCALE GENOMIC DNA]</scope>
    <source>
        <strain evidence="1">Chelidonia</strain>
        <tissue evidence="1">Blood</tissue>
    </source>
</reference>
<dbReference type="Proteomes" id="UP000269221">
    <property type="component" value="Unassembled WGS sequence"/>
</dbReference>
<dbReference type="AlphaFoldDB" id="A0A3M0L3D1"/>
<gene>
    <name evidence="1" type="ORF">DUI87_04240</name>
</gene>
<organism evidence="1 2">
    <name type="scientific">Hirundo rustica rustica</name>
    <dbReference type="NCBI Taxonomy" id="333673"/>
    <lineage>
        <taxon>Eukaryota</taxon>
        <taxon>Metazoa</taxon>
        <taxon>Chordata</taxon>
        <taxon>Craniata</taxon>
        <taxon>Vertebrata</taxon>
        <taxon>Euteleostomi</taxon>
        <taxon>Archelosauria</taxon>
        <taxon>Archosauria</taxon>
        <taxon>Dinosauria</taxon>
        <taxon>Saurischia</taxon>
        <taxon>Theropoda</taxon>
        <taxon>Coelurosauria</taxon>
        <taxon>Aves</taxon>
        <taxon>Neognathae</taxon>
        <taxon>Neoaves</taxon>
        <taxon>Telluraves</taxon>
        <taxon>Australaves</taxon>
        <taxon>Passeriformes</taxon>
        <taxon>Sylvioidea</taxon>
        <taxon>Hirundinidae</taxon>
        <taxon>Hirundo</taxon>
    </lineage>
</organism>